<dbReference type="EMBL" id="CP086717">
    <property type="protein sequence ID" value="WOO82786.1"/>
    <property type="molecule type" value="Genomic_DNA"/>
</dbReference>
<name>A0AAF0YE14_9TREE</name>
<evidence type="ECO:0000313" key="2">
    <source>
        <dbReference type="EMBL" id="WOO82786.1"/>
    </source>
</evidence>
<evidence type="ECO:0000313" key="3">
    <source>
        <dbReference type="Proteomes" id="UP000827549"/>
    </source>
</evidence>
<dbReference type="RefSeq" id="XP_062628818.1">
    <property type="nucleotide sequence ID" value="XM_062772834.1"/>
</dbReference>
<gene>
    <name evidence="2" type="ORF">LOC62_04G006274</name>
</gene>
<organism evidence="2 3">
    <name type="scientific">Vanrija pseudolonga</name>
    <dbReference type="NCBI Taxonomy" id="143232"/>
    <lineage>
        <taxon>Eukaryota</taxon>
        <taxon>Fungi</taxon>
        <taxon>Dikarya</taxon>
        <taxon>Basidiomycota</taxon>
        <taxon>Agaricomycotina</taxon>
        <taxon>Tremellomycetes</taxon>
        <taxon>Trichosporonales</taxon>
        <taxon>Trichosporonaceae</taxon>
        <taxon>Vanrija</taxon>
    </lineage>
</organism>
<accession>A0AAF0YE14</accession>
<keyword evidence="1" id="KW-0732">Signal</keyword>
<sequence>MLAKTISTIFILATLALAVPESSDGIDARDPAPFVPANGPVPAGRQSKNRRLSWDEFCALWQNQNCGHSCIFYSSLCCDQGSGAHCDA</sequence>
<dbReference type="GeneID" id="87809499"/>
<protein>
    <submittedName>
        <fullName evidence="2">Uncharacterized protein</fullName>
    </submittedName>
</protein>
<evidence type="ECO:0000256" key="1">
    <source>
        <dbReference type="SAM" id="SignalP"/>
    </source>
</evidence>
<feature type="chain" id="PRO_5042159084" evidence="1">
    <location>
        <begin position="19"/>
        <end position="88"/>
    </location>
</feature>
<keyword evidence="3" id="KW-1185">Reference proteome</keyword>
<dbReference type="Proteomes" id="UP000827549">
    <property type="component" value="Chromosome 4"/>
</dbReference>
<proteinExistence type="predicted"/>
<feature type="signal peptide" evidence="1">
    <location>
        <begin position="1"/>
        <end position="18"/>
    </location>
</feature>
<reference evidence="2" key="1">
    <citation type="submission" date="2023-10" db="EMBL/GenBank/DDBJ databases">
        <authorList>
            <person name="Noh H."/>
        </authorList>
    </citation>
    <scope>NUCLEOTIDE SEQUENCE</scope>
    <source>
        <strain evidence="2">DUCC4014</strain>
    </source>
</reference>
<dbReference type="AlphaFoldDB" id="A0AAF0YE14"/>